<dbReference type="InterPro" id="IPR007125">
    <property type="entry name" value="H2A/H2B/H3"/>
</dbReference>
<reference evidence="3" key="3">
    <citation type="submission" date="2025-09" db="UniProtKB">
        <authorList>
            <consortium name="Ensembl"/>
        </authorList>
    </citation>
    <scope>IDENTIFICATION</scope>
</reference>
<comment type="similarity">
    <text evidence="1">Belongs to the histone H2B family.</text>
</comment>
<dbReference type="GeneTree" id="ENSGT01150000287005"/>
<keyword evidence="4" id="KW-1185">Reference proteome</keyword>
<evidence type="ECO:0000256" key="1">
    <source>
        <dbReference type="ARBA" id="ARBA00006846"/>
    </source>
</evidence>
<dbReference type="STRING" id="29139.ENSVURP00010024279"/>
<evidence type="ECO:0000313" key="4">
    <source>
        <dbReference type="Proteomes" id="UP000314987"/>
    </source>
</evidence>
<dbReference type="SUPFAM" id="SSF47113">
    <property type="entry name" value="Histone-fold"/>
    <property type="match status" value="1"/>
</dbReference>
<evidence type="ECO:0000259" key="2">
    <source>
        <dbReference type="Pfam" id="PF00125"/>
    </source>
</evidence>
<dbReference type="GO" id="GO:0030527">
    <property type="term" value="F:structural constituent of chromatin"/>
    <property type="evidence" value="ECO:0007669"/>
    <property type="project" value="InterPro"/>
</dbReference>
<dbReference type="FunFam" id="1.10.20.10:FF:000043">
    <property type="entry name" value="Histone H2B"/>
    <property type="match status" value="1"/>
</dbReference>
<dbReference type="Gene3D" id="1.10.20.10">
    <property type="entry name" value="Histone, subunit A"/>
    <property type="match status" value="1"/>
</dbReference>
<reference evidence="4" key="1">
    <citation type="submission" date="2018-12" db="EMBL/GenBank/DDBJ databases">
        <authorList>
            <person name="Yazar S."/>
        </authorList>
    </citation>
    <scope>NUCLEOTIDE SEQUENCE [LARGE SCALE GENOMIC DNA]</scope>
</reference>
<dbReference type="PANTHER" id="PTHR23428">
    <property type="entry name" value="HISTONE H2B"/>
    <property type="match status" value="1"/>
</dbReference>
<dbReference type="Pfam" id="PF00125">
    <property type="entry name" value="Histone"/>
    <property type="match status" value="1"/>
</dbReference>
<gene>
    <name evidence="3" type="primary">LOC114044631</name>
</gene>
<feature type="domain" description="Core Histone H2A/H2B/H3" evidence="2">
    <location>
        <begin position="17"/>
        <end position="96"/>
    </location>
</feature>
<protein>
    <recommendedName>
        <fullName evidence="2">Core Histone H2A/H2B/H3 domain-containing protein</fullName>
    </recommendedName>
</protein>
<dbReference type="InterPro" id="IPR000558">
    <property type="entry name" value="Histone_H2B"/>
</dbReference>
<organism evidence="3 4">
    <name type="scientific">Vombatus ursinus</name>
    <name type="common">Common wombat</name>
    <dbReference type="NCBI Taxonomy" id="29139"/>
    <lineage>
        <taxon>Eukaryota</taxon>
        <taxon>Metazoa</taxon>
        <taxon>Chordata</taxon>
        <taxon>Craniata</taxon>
        <taxon>Vertebrata</taxon>
        <taxon>Euteleostomi</taxon>
        <taxon>Mammalia</taxon>
        <taxon>Metatheria</taxon>
        <taxon>Diprotodontia</taxon>
        <taxon>Vombatidae</taxon>
        <taxon>Vombatus</taxon>
    </lineage>
</organism>
<dbReference type="GO" id="GO:0000786">
    <property type="term" value="C:nucleosome"/>
    <property type="evidence" value="ECO:0007669"/>
    <property type="project" value="InterPro"/>
</dbReference>
<proteinExistence type="inferred from homology"/>
<dbReference type="GO" id="GO:0005634">
    <property type="term" value="C:nucleus"/>
    <property type="evidence" value="ECO:0007669"/>
    <property type="project" value="UniProtKB-ARBA"/>
</dbReference>
<name>A0A4X2LH41_VOMUR</name>
<reference evidence="3" key="2">
    <citation type="submission" date="2025-08" db="UniProtKB">
        <authorList>
            <consortium name="Ensembl"/>
        </authorList>
    </citation>
    <scope>IDENTIFICATION</scope>
</reference>
<evidence type="ECO:0000313" key="3">
    <source>
        <dbReference type="Ensembl" id="ENSVURP00010024279.1"/>
    </source>
</evidence>
<dbReference type="InterPro" id="IPR009072">
    <property type="entry name" value="Histone-fold"/>
</dbReference>
<dbReference type="AlphaFoldDB" id="A0A4X2LH41"/>
<dbReference type="GO" id="GO:0003677">
    <property type="term" value="F:DNA binding"/>
    <property type="evidence" value="ECO:0007669"/>
    <property type="project" value="InterPro"/>
</dbReference>
<accession>A0A4X2LH41</accession>
<dbReference type="PRINTS" id="PR00621">
    <property type="entry name" value="HISTONEH2B"/>
</dbReference>
<dbReference type="CDD" id="cd22910">
    <property type="entry name" value="HFD_H2B"/>
    <property type="match status" value="1"/>
</dbReference>
<dbReference type="Ensembl" id="ENSVURT00010027641.1">
    <property type="protein sequence ID" value="ENSVURP00010024279.1"/>
    <property type="gene ID" value="ENSVURG00010018601.1"/>
</dbReference>
<dbReference type="SMART" id="SM00427">
    <property type="entry name" value="H2B"/>
    <property type="match status" value="1"/>
</dbReference>
<dbReference type="Proteomes" id="UP000314987">
    <property type="component" value="Unassembled WGS sequence"/>
</dbReference>
<dbReference type="OMA" id="MYFRNRC"/>
<sequence length="127" mass="14403">MTPTMKSSESEKSCSACQEKKKKPSQKSCFNRNYTLYTHRVLKEVVPNQGLSSKTADIMNCMINNILERIAEEACNLLCYKRHLTLSHQDIQMAVYRLLPNELAKHAVAFGTRAVTSYNDSRSSVNL</sequence>
<dbReference type="GO" id="GO:0046982">
    <property type="term" value="F:protein heterodimerization activity"/>
    <property type="evidence" value="ECO:0007669"/>
    <property type="project" value="InterPro"/>
</dbReference>